<reference evidence="3 4" key="1">
    <citation type="submission" date="2020-08" db="EMBL/GenBank/DDBJ databases">
        <title>Functional genomics of gut bacteria from endangered species of beetles.</title>
        <authorList>
            <person name="Carlos-Shanley C."/>
        </authorList>
    </citation>
    <scope>NUCLEOTIDE SEQUENCE [LARGE SCALE GENOMIC DNA]</scope>
    <source>
        <strain evidence="3 4">S00124</strain>
    </source>
</reference>
<dbReference type="Pfam" id="PF03401">
    <property type="entry name" value="TctC"/>
    <property type="match status" value="1"/>
</dbReference>
<keyword evidence="2" id="KW-0732">Signal</keyword>
<comment type="caution">
    <text evidence="3">The sequence shown here is derived from an EMBL/GenBank/DDBJ whole genome shotgun (WGS) entry which is preliminary data.</text>
</comment>
<dbReference type="PROSITE" id="PS51318">
    <property type="entry name" value="TAT"/>
    <property type="match status" value="1"/>
</dbReference>
<dbReference type="Gene3D" id="3.40.190.150">
    <property type="entry name" value="Bordetella uptake gene, domain 1"/>
    <property type="match status" value="1"/>
</dbReference>
<dbReference type="SUPFAM" id="SSF53850">
    <property type="entry name" value="Periplasmic binding protein-like II"/>
    <property type="match status" value="1"/>
</dbReference>
<dbReference type="InterPro" id="IPR006311">
    <property type="entry name" value="TAT_signal"/>
</dbReference>
<gene>
    <name evidence="3" type="ORF">HNP33_001685</name>
</gene>
<dbReference type="CDD" id="cd07012">
    <property type="entry name" value="PBP2_Bug_TTT"/>
    <property type="match status" value="1"/>
</dbReference>
<protein>
    <submittedName>
        <fullName evidence="3">Tripartite-type tricarboxylate transporter receptor subunit TctC</fullName>
    </submittedName>
</protein>
<accession>A0ABR6REN8</accession>
<keyword evidence="4" id="KW-1185">Reference proteome</keyword>
<dbReference type="Gene3D" id="3.40.190.10">
    <property type="entry name" value="Periplasmic binding protein-like II"/>
    <property type="match status" value="1"/>
</dbReference>
<keyword evidence="3" id="KW-0675">Receptor</keyword>
<dbReference type="RefSeq" id="WP_184707278.1">
    <property type="nucleotide sequence ID" value="NZ_JACHKZ010000008.1"/>
</dbReference>
<comment type="similarity">
    <text evidence="1">Belongs to the UPF0065 (bug) family.</text>
</comment>
<feature type="signal peptide" evidence="2">
    <location>
        <begin position="1"/>
        <end position="28"/>
    </location>
</feature>
<dbReference type="PROSITE" id="PS51257">
    <property type="entry name" value="PROKAR_LIPOPROTEIN"/>
    <property type="match status" value="1"/>
</dbReference>
<sequence>MNSSLSRRQWLKTGAALAAGLACGNSFADKPWPGGQPIRIIVPFPAGGVNDVVARQFADLLAPLLQTSIIVDNKPGAGGSMGMDALARSAPDGHTLAFSGISTLTLLPHVMKVAYDPMKQFSAVASTMYAPVYLLATKAFKGNSVADVLAAAKANTKGVTIASSGYGTLGHIMIEQFARQSGANLVHVPYKGGSQLITDAAGGQFDLLVANPYAPINALIAEGKLRVLAVTGPERAAAFAQVPTLGELGYQSANLTSLFGFYAPAGTPAAVVQRLNQTINAQLAHSEVQDKLRSLDNIPLSMSADQFQALIRKEWEANGKVVREAHIQAQ</sequence>
<dbReference type="PANTHER" id="PTHR42928">
    <property type="entry name" value="TRICARBOXYLATE-BINDING PROTEIN"/>
    <property type="match status" value="1"/>
</dbReference>
<feature type="chain" id="PRO_5046814315" evidence="2">
    <location>
        <begin position="29"/>
        <end position="330"/>
    </location>
</feature>
<dbReference type="InterPro" id="IPR005064">
    <property type="entry name" value="BUG"/>
</dbReference>
<organism evidence="3 4">
    <name type="scientific">Comamonas odontotermitis</name>
    <dbReference type="NCBI Taxonomy" id="379895"/>
    <lineage>
        <taxon>Bacteria</taxon>
        <taxon>Pseudomonadati</taxon>
        <taxon>Pseudomonadota</taxon>
        <taxon>Betaproteobacteria</taxon>
        <taxon>Burkholderiales</taxon>
        <taxon>Comamonadaceae</taxon>
        <taxon>Comamonas</taxon>
    </lineage>
</organism>
<name>A0ABR6REN8_9BURK</name>
<dbReference type="EMBL" id="JACHKZ010000008">
    <property type="protein sequence ID" value="MBB6577628.1"/>
    <property type="molecule type" value="Genomic_DNA"/>
</dbReference>
<evidence type="ECO:0000313" key="3">
    <source>
        <dbReference type="EMBL" id="MBB6577628.1"/>
    </source>
</evidence>
<dbReference type="PIRSF" id="PIRSF017082">
    <property type="entry name" value="YflP"/>
    <property type="match status" value="1"/>
</dbReference>
<dbReference type="InterPro" id="IPR042100">
    <property type="entry name" value="Bug_dom1"/>
</dbReference>
<evidence type="ECO:0000256" key="1">
    <source>
        <dbReference type="ARBA" id="ARBA00006987"/>
    </source>
</evidence>
<dbReference type="Proteomes" id="UP000562492">
    <property type="component" value="Unassembled WGS sequence"/>
</dbReference>
<evidence type="ECO:0000256" key="2">
    <source>
        <dbReference type="SAM" id="SignalP"/>
    </source>
</evidence>
<proteinExistence type="inferred from homology"/>
<evidence type="ECO:0000313" key="4">
    <source>
        <dbReference type="Proteomes" id="UP000562492"/>
    </source>
</evidence>
<dbReference type="PANTHER" id="PTHR42928:SF5">
    <property type="entry name" value="BLR1237 PROTEIN"/>
    <property type="match status" value="1"/>
</dbReference>